<dbReference type="EMBL" id="JAFEVO010000001">
    <property type="protein sequence ID" value="MBS3180623.1"/>
    <property type="molecule type" value="Genomic_DNA"/>
</dbReference>
<evidence type="ECO:0000256" key="2">
    <source>
        <dbReference type="SAM" id="MobiDB-lite"/>
    </source>
</evidence>
<name>A0ABS5M0A3_9MICO</name>
<sequence>MTRRARRAAARPDPAPEEAAGDVVAAFDGAPISAPRGASIAAALISSGRTSWRSTRDGERRGIFCGIGVCFDCLVEVDGESGQRACMIPLRAGMDVRSATGASTPESGGEAPAGLDAAPPADTRTAGGGHA</sequence>
<gene>
    <name evidence="3" type="ORF">JSQ98_00125</name>
</gene>
<keyword evidence="4" id="KW-1185">Reference proteome</keyword>
<dbReference type="Proteomes" id="UP000811492">
    <property type="component" value="Unassembled WGS sequence"/>
</dbReference>
<proteinExistence type="predicted"/>
<dbReference type="InterPro" id="IPR036010">
    <property type="entry name" value="2Fe-2S_ferredoxin-like_sf"/>
</dbReference>
<evidence type="ECO:0000313" key="4">
    <source>
        <dbReference type="Proteomes" id="UP000811492"/>
    </source>
</evidence>
<dbReference type="Gene3D" id="3.10.20.440">
    <property type="entry name" value="2Fe-2S iron-sulphur cluster binding domain, sarcosine oxidase, alpha subunit, N-terminal domain"/>
    <property type="match status" value="1"/>
</dbReference>
<evidence type="ECO:0000256" key="1">
    <source>
        <dbReference type="ARBA" id="ARBA00023002"/>
    </source>
</evidence>
<reference evidence="3 4" key="1">
    <citation type="submission" date="2021-02" db="EMBL/GenBank/DDBJ databases">
        <title>Draft genome and description of Leucobacter sp nov strain Marseille-Q4368.</title>
        <authorList>
            <person name="Boxberger M."/>
            <person name="La Scola B."/>
        </authorList>
    </citation>
    <scope>NUCLEOTIDE SEQUENCE [LARGE SCALE GENOMIC DNA]</scope>
    <source>
        <strain evidence="3 4">Marseille-Q4368</strain>
    </source>
</reference>
<keyword evidence="1" id="KW-0560">Oxidoreductase</keyword>
<organism evidence="3 4">
    <name type="scientific">Leucobacter manosquensis</name>
    <dbReference type="NCBI Taxonomy" id="2810611"/>
    <lineage>
        <taxon>Bacteria</taxon>
        <taxon>Bacillati</taxon>
        <taxon>Actinomycetota</taxon>
        <taxon>Actinomycetes</taxon>
        <taxon>Micrococcales</taxon>
        <taxon>Microbacteriaceae</taxon>
        <taxon>Leucobacter</taxon>
    </lineage>
</organism>
<evidence type="ECO:0000313" key="3">
    <source>
        <dbReference type="EMBL" id="MBS3180623.1"/>
    </source>
</evidence>
<dbReference type="SUPFAM" id="SSF54292">
    <property type="entry name" value="2Fe-2S ferredoxin-like"/>
    <property type="match status" value="1"/>
</dbReference>
<dbReference type="RefSeq" id="WP_090147555.1">
    <property type="nucleotide sequence ID" value="NZ_JAFEVO010000001.1"/>
</dbReference>
<dbReference type="Pfam" id="PF13510">
    <property type="entry name" value="Fer2_4"/>
    <property type="match status" value="1"/>
</dbReference>
<comment type="caution">
    <text evidence="3">The sequence shown here is derived from an EMBL/GenBank/DDBJ whole genome shotgun (WGS) entry which is preliminary data.</text>
</comment>
<protein>
    <submittedName>
        <fullName evidence="3">(2Fe-2S)-binding protein</fullName>
    </submittedName>
</protein>
<feature type="region of interest" description="Disordered" evidence="2">
    <location>
        <begin position="98"/>
        <end position="131"/>
    </location>
</feature>
<feature type="compositionally biased region" description="Low complexity" evidence="2">
    <location>
        <begin position="108"/>
        <end position="121"/>
    </location>
</feature>
<accession>A0ABS5M0A3</accession>
<dbReference type="InterPro" id="IPR042204">
    <property type="entry name" value="2Fe-2S-bd_N"/>
</dbReference>